<keyword evidence="7" id="KW-1185">Reference proteome</keyword>
<comment type="caution">
    <text evidence="6">The sequence shown here is derived from an EMBL/GenBank/DDBJ whole genome shotgun (WGS) entry which is preliminary data.</text>
</comment>
<evidence type="ECO:0000259" key="5">
    <source>
        <dbReference type="Pfam" id="PF00155"/>
    </source>
</evidence>
<dbReference type="GO" id="GO:0030170">
    <property type="term" value="F:pyridoxal phosphate binding"/>
    <property type="evidence" value="ECO:0007669"/>
    <property type="project" value="InterPro"/>
</dbReference>
<dbReference type="CDD" id="cd00609">
    <property type="entry name" value="AAT_like"/>
    <property type="match status" value="1"/>
</dbReference>
<dbReference type="InterPro" id="IPR015424">
    <property type="entry name" value="PyrdxlP-dep_Trfase"/>
</dbReference>
<dbReference type="PANTHER" id="PTHR42832:SF3">
    <property type="entry name" value="L-GLUTAMINE--4-(METHYLSULFANYL)-2-OXOBUTANOATE AMINOTRANSFERASE"/>
    <property type="match status" value="1"/>
</dbReference>
<dbReference type="EMBL" id="JRJU01000049">
    <property type="protein sequence ID" value="KHF38157.1"/>
    <property type="molecule type" value="Genomic_DNA"/>
</dbReference>
<dbReference type="InterPro" id="IPR015422">
    <property type="entry name" value="PyrdxlP-dep_Trfase_small"/>
</dbReference>
<dbReference type="InterPro" id="IPR015421">
    <property type="entry name" value="PyrdxlP-dep_Trfase_major"/>
</dbReference>
<dbReference type="eggNOG" id="COG0436">
    <property type="taxonomic scope" value="Bacteria"/>
</dbReference>
<name>A0A0B0IBB3_9BACI</name>
<dbReference type="Proteomes" id="UP000030832">
    <property type="component" value="Unassembled WGS sequence"/>
</dbReference>
<keyword evidence="3 4" id="KW-0808">Transferase</keyword>
<evidence type="ECO:0000313" key="7">
    <source>
        <dbReference type="Proteomes" id="UP000030832"/>
    </source>
</evidence>
<dbReference type="RefSeq" id="WP_034633412.1">
    <property type="nucleotide sequence ID" value="NZ_JRJU01000049.1"/>
</dbReference>
<sequence length="387" mass="43392">MDIVLSNKMNAFQTSIFNELNIYKNKKMQEGHQMIDLSIGSPDLPPPSFVLGELASKVKDPNLYRYSLTGTPEFLEAVASYYYRQYEVGIQAEKEALMVMGSQDGLVHLPSVITNPGDIILVPNPGYTAYAAGISLAEAVPFSMPVHKEHQFLPDFESIPEEICHKAKMMIINFPGNPVPVMATEEFFEQVVAFAKKYNIIVLHDFAYSELYYDRKPISFLSVPGAREVGIEFNSLSKSFNMAGCRIGYVVGNEQIIEGLNRLKSNLDFGVFLPIQYAAIRALENTNNFSDDLRKIYKQRRDILVDGLHSLGWNVDRPSASMFIWAKTPKRYRSTEFSYKLMDEAGVVTIPGVAFGSEGEGYTRISLVQQEDVLSLAVARIKDSGLF</sequence>
<accession>A0A0B0IBB3</accession>
<dbReference type="GO" id="GO:0008483">
    <property type="term" value="F:transaminase activity"/>
    <property type="evidence" value="ECO:0007669"/>
    <property type="project" value="UniProtKB-KW"/>
</dbReference>
<dbReference type="EC" id="2.6.1.-" evidence="4"/>
<dbReference type="PANTHER" id="PTHR42832">
    <property type="entry name" value="AMINO ACID AMINOTRANSFERASE"/>
    <property type="match status" value="1"/>
</dbReference>
<dbReference type="InterPro" id="IPR050881">
    <property type="entry name" value="LL-DAP_aminotransferase"/>
</dbReference>
<dbReference type="NCBIfam" id="NF005815">
    <property type="entry name" value="PRK07681.1"/>
    <property type="match status" value="1"/>
</dbReference>
<dbReference type="InterPro" id="IPR004839">
    <property type="entry name" value="Aminotransferase_I/II_large"/>
</dbReference>
<evidence type="ECO:0000313" key="6">
    <source>
        <dbReference type="EMBL" id="KHF38157.1"/>
    </source>
</evidence>
<dbReference type="PROSITE" id="PS00105">
    <property type="entry name" value="AA_TRANSFER_CLASS_1"/>
    <property type="match status" value="1"/>
</dbReference>
<dbReference type="Gene3D" id="3.40.640.10">
    <property type="entry name" value="Type I PLP-dependent aspartate aminotransferase-like (Major domain)"/>
    <property type="match status" value="1"/>
</dbReference>
<dbReference type="Gene3D" id="3.90.1150.10">
    <property type="entry name" value="Aspartate Aminotransferase, domain 1"/>
    <property type="match status" value="1"/>
</dbReference>
<protein>
    <recommendedName>
        <fullName evidence="4">Aminotransferase</fullName>
        <ecNumber evidence="4">2.6.1.-</ecNumber>
    </recommendedName>
</protein>
<reference evidence="6 7" key="1">
    <citation type="submission" date="2014-09" db="EMBL/GenBank/DDBJ databases">
        <title>Genome sequencing and annotation of Bacillus Okhensis strain Kh10-101T.</title>
        <authorList>
            <person name="Prakash J.S."/>
        </authorList>
    </citation>
    <scope>NUCLEOTIDE SEQUENCE [LARGE SCALE GENOMIC DNA]</scope>
    <source>
        <strain evidence="7">Kh10-101T</strain>
    </source>
</reference>
<gene>
    <name evidence="6" type="ORF">LQ50_22885</name>
</gene>
<evidence type="ECO:0000256" key="3">
    <source>
        <dbReference type="ARBA" id="ARBA00022679"/>
    </source>
</evidence>
<proteinExistence type="inferred from homology"/>
<evidence type="ECO:0000256" key="2">
    <source>
        <dbReference type="ARBA" id="ARBA00022576"/>
    </source>
</evidence>
<evidence type="ECO:0000256" key="4">
    <source>
        <dbReference type="RuleBase" id="RU000481"/>
    </source>
</evidence>
<dbReference type="AlphaFoldDB" id="A0A0B0IBB3"/>
<dbReference type="STRING" id="333138.LQ50_22885"/>
<keyword evidence="2 4" id="KW-0032">Aminotransferase</keyword>
<organism evidence="6 7">
    <name type="scientific">Halalkalibacter okhensis</name>
    <dbReference type="NCBI Taxonomy" id="333138"/>
    <lineage>
        <taxon>Bacteria</taxon>
        <taxon>Bacillati</taxon>
        <taxon>Bacillota</taxon>
        <taxon>Bacilli</taxon>
        <taxon>Bacillales</taxon>
        <taxon>Bacillaceae</taxon>
        <taxon>Halalkalibacter</taxon>
    </lineage>
</organism>
<feature type="domain" description="Aminotransferase class I/classII large" evidence="5">
    <location>
        <begin position="33"/>
        <end position="376"/>
    </location>
</feature>
<comment type="cofactor">
    <cofactor evidence="1 4">
        <name>pyridoxal 5'-phosphate</name>
        <dbReference type="ChEBI" id="CHEBI:597326"/>
    </cofactor>
</comment>
<dbReference type="Pfam" id="PF00155">
    <property type="entry name" value="Aminotran_1_2"/>
    <property type="match status" value="1"/>
</dbReference>
<comment type="similarity">
    <text evidence="4">Belongs to the class-I pyridoxal-phosphate-dependent aminotransferase family.</text>
</comment>
<dbReference type="OrthoDB" id="9802328at2"/>
<dbReference type="InterPro" id="IPR004838">
    <property type="entry name" value="NHTrfase_class1_PyrdxlP-BS"/>
</dbReference>
<evidence type="ECO:0000256" key="1">
    <source>
        <dbReference type="ARBA" id="ARBA00001933"/>
    </source>
</evidence>
<dbReference type="SUPFAM" id="SSF53383">
    <property type="entry name" value="PLP-dependent transferases"/>
    <property type="match status" value="1"/>
</dbReference>